<reference evidence="3" key="4">
    <citation type="submission" date="2025-09" db="UniProtKB">
        <authorList>
            <consortium name="Ensembl"/>
        </authorList>
    </citation>
    <scope>IDENTIFICATION</scope>
    <source>
        <strain evidence="3">C57BL/6J</strain>
    </source>
</reference>
<keyword evidence="5" id="KW-1185">Reference proteome</keyword>
<evidence type="ECO:0000256" key="1">
    <source>
        <dbReference type="ARBA" id="ARBA00022679"/>
    </source>
</evidence>
<keyword evidence="2" id="KW-0786">Thiamine pyrophosphate</keyword>
<dbReference type="PANTHER" id="PTHR43195:SF2">
    <property type="entry name" value="TRANSKETOLASE-LIKE PROTEIN 1"/>
    <property type="match status" value="1"/>
</dbReference>
<evidence type="ECO:0000313" key="5">
    <source>
        <dbReference type="Proteomes" id="UP000000589"/>
    </source>
</evidence>
<evidence type="ECO:0000313" key="4">
    <source>
        <dbReference type="MGI" id="MGI:1933244"/>
    </source>
</evidence>
<dbReference type="SUPFAM" id="SSF52518">
    <property type="entry name" value="Thiamin diphosphate-binding fold (THDP-binding)"/>
    <property type="match status" value="1"/>
</dbReference>
<gene>
    <name evidence="3 4" type="primary">Tktl1</name>
</gene>
<organism evidence="3 5">
    <name type="scientific">Mus musculus</name>
    <name type="common">Mouse</name>
    <dbReference type="NCBI Taxonomy" id="10090"/>
    <lineage>
        <taxon>Eukaryota</taxon>
        <taxon>Metazoa</taxon>
        <taxon>Chordata</taxon>
        <taxon>Craniata</taxon>
        <taxon>Vertebrata</taxon>
        <taxon>Euteleostomi</taxon>
        <taxon>Mammalia</taxon>
        <taxon>Eutheria</taxon>
        <taxon>Euarchontoglires</taxon>
        <taxon>Glires</taxon>
        <taxon>Rodentia</taxon>
        <taxon>Myomorpha</taxon>
        <taxon>Muroidea</taxon>
        <taxon>Muridae</taxon>
        <taxon>Murinae</taxon>
        <taxon>Mus</taxon>
        <taxon>Mus</taxon>
    </lineage>
</organism>
<evidence type="ECO:0000256" key="2">
    <source>
        <dbReference type="ARBA" id="ARBA00023052"/>
    </source>
</evidence>
<accession>D6REV0</accession>
<dbReference type="AlphaFoldDB" id="D6REV0"/>
<evidence type="ECO:0007829" key="6">
    <source>
        <dbReference type="ProteomicsDB" id="D6REV0"/>
    </source>
</evidence>
<keyword evidence="1" id="KW-0808">Transferase</keyword>
<dbReference type="InterPro" id="IPR051424">
    <property type="entry name" value="Transketolase-like"/>
</dbReference>
<dbReference type="Bgee" id="ENSMUSG00000031397">
    <property type="expression patterns" value="Expressed in cleaving embryo and 37 other cell types or tissues"/>
</dbReference>
<dbReference type="Proteomes" id="UP000000589">
    <property type="component" value="Chromosome X"/>
</dbReference>
<dbReference type="GeneTree" id="ENSGT00940000162426"/>
<dbReference type="SMR" id="D6REV0"/>
<proteinExistence type="evidence at protein level"/>
<evidence type="ECO:0000313" key="3">
    <source>
        <dbReference type="Ensembl" id="ENSMUSP00000117388.2"/>
    </source>
</evidence>
<name>D6REV0_MOUSE</name>
<dbReference type="AGR" id="MGI:1933244"/>
<dbReference type="Ensembl" id="ENSMUST00000156959.2">
    <property type="protein sequence ID" value="ENSMUSP00000117388.2"/>
    <property type="gene ID" value="ENSMUSG00000031397.12"/>
</dbReference>
<dbReference type="InterPro" id="IPR029061">
    <property type="entry name" value="THDP-binding"/>
</dbReference>
<sequence>MSEAEASSGMAHNAGPDEKTLQVLRDMANRLRIRSIKATNSSTTSYLIPCSNAEIMSVLFFYTMRYKQEDPENPDNDRCILSKGLPFVNVATGWPGQGLGAACGILTWWMAVMSRPCAMYSHRQLK</sequence>
<reference evidence="3 5" key="2">
    <citation type="journal article" date="2011" name="PLoS Biol.">
        <title>Modernizing reference genome assemblies.</title>
        <authorList>
            <person name="Church D.M."/>
            <person name="Schneider V.A."/>
            <person name="Graves T."/>
            <person name="Auger K."/>
            <person name="Cunningham F."/>
            <person name="Bouk N."/>
            <person name="Chen H.C."/>
            <person name="Agarwala R."/>
            <person name="McLaren W.M."/>
            <person name="Ritchie G.R."/>
            <person name="Albracht D."/>
            <person name="Kremitzki M."/>
            <person name="Rock S."/>
            <person name="Kotkiewicz H."/>
            <person name="Kremitzki C."/>
            <person name="Wollam A."/>
            <person name="Trani L."/>
            <person name="Fulton L."/>
            <person name="Fulton R."/>
            <person name="Matthews L."/>
            <person name="Whitehead S."/>
            <person name="Chow W."/>
            <person name="Torrance J."/>
            <person name="Dunn M."/>
            <person name="Harden G."/>
            <person name="Threadgold G."/>
            <person name="Wood J."/>
            <person name="Collins J."/>
            <person name="Heath P."/>
            <person name="Griffiths G."/>
            <person name="Pelan S."/>
            <person name="Grafham D."/>
            <person name="Eichler E.E."/>
            <person name="Weinstock G."/>
            <person name="Mardis E.R."/>
            <person name="Wilson R.K."/>
            <person name="Howe K."/>
            <person name="Flicek P."/>
            <person name="Hubbard T."/>
        </authorList>
    </citation>
    <scope>NUCLEOTIDE SEQUENCE [LARGE SCALE GENOMIC DNA]</scope>
    <source>
        <strain evidence="3 5">C57BL/6J</strain>
    </source>
</reference>
<dbReference type="ExpressionAtlas" id="D6REV0">
    <property type="expression patterns" value="baseline and differential"/>
</dbReference>
<dbReference type="VEuPathDB" id="HostDB:ENSMUSG00000031397"/>
<dbReference type="Gene3D" id="3.40.50.970">
    <property type="match status" value="1"/>
</dbReference>
<dbReference type="HOGENOM" id="CLU_1980927_0_0_1"/>
<dbReference type="GO" id="GO:0016740">
    <property type="term" value="F:transferase activity"/>
    <property type="evidence" value="ECO:0007669"/>
    <property type="project" value="UniProtKB-KW"/>
</dbReference>
<dbReference type="ProteomicsDB" id="371322"/>
<reference evidence="3" key="3">
    <citation type="submission" date="2025-08" db="UniProtKB">
        <authorList>
            <consortium name="Ensembl"/>
        </authorList>
    </citation>
    <scope>IDENTIFICATION</scope>
    <source>
        <strain evidence="3">C57BL/6J</strain>
    </source>
</reference>
<keyword evidence="6" id="KW-1267">Proteomics identification</keyword>
<dbReference type="Antibodypedia" id="17549">
    <property type="antibodies" value="68 antibodies from 23 providers"/>
</dbReference>
<reference evidence="3 5" key="1">
    <citation type="journal article" date="2009" name="PLoS Biol.">
        <title>Lineage-specific biology revealed by a finished genome assembly of the mouse.</title>
        <authorList>
            <consortium name="Mouse Genome Sequencing Consortium"/>
            <person name="Church D.M."/>
            <person name="Goodstadt L."/>
            <person name="Hillier L.W."/>
            <person name="Zody M.C."/>
            <person name="Goldstein S."/>
            <person name="She X."/>
            <person name="Bult C.J."/>
            <person name="Agarwala R."/>
            <person name="Cherry J.L."/>
            <person name="DiCuccio M."/>
            <person name="Hlavina W."/>
            <person name="Kapustin Y."/>
            <person name="Meric P."/>
            <person name="Maglott D."/>
            <person name="Birtle Z."/>
            <person name="Marques A.C."/>
            <person name="Graves T."/>
            <person name="Zhou S."/>
            <person name="Teague B."/>
            <person name="Potamousis K."/>
            <person name="Churas C."/>
            <person name="Place M."/>
            <person name="Herschleb J."/>
            <person name="Runnheim R."/>
            <person name="Forrest D."/>
            <person name="Amos-Landgraf J."/>
            <person name="Schwartz D.C."/>
            <person name="Cheng Z."/>
            <person name="Lindblad-Toh K."/>
            <person name="Eichler E.E."/>
            <person name="Ponting C.P."/>
        </authorList>
    </citation>
    <scope>NUCLEOTIDE SEQUENCE [LARGE SCALE GENOMIC DNA]</scope>
    <source>
        <strain evidence="3 5">C57BL/6J</strain>
    </source>
</reference>
<protein>
    <submittedName>
        <fullName evidence="3">Transketolase-like 1</fullName>
    </submittedName>
</protein>
<dbReference type="MGI" id="MGI:1933244">
    <property type="gene designation" value="Tktl1"/>
</dbReference>
<dbReference type="PANTHER" id="PTHR43195">
    <property type="entry name" value="TRANSKETOLASE"/>
    <property type="match status" value="1"/>
</dbReference>